<gene>
    <name evidence="4" type="primary">mltF</name>
    <name evidence="4" type="ORF">LEUCIP111803_01898</name>
</gene>
<dbReference type="RefSeq" id="WP_218115799.1">
    <property type="nucleotide sequence ID" value="NZ_CAJVAP010000022.1"/>
</dbReference>
<evidence type="ECO:0000313" key="4">
    <source>
        <dbReference type="EMBL" id="CAG7615625.1"/>
    </source>
</evidence>
<dbReference type="EC" id="4.2.2.-" evidence="4"/>
<feature type="domain" description="Solute-binding protein family 3/N-terminal" evidence="3">
    <location>
        <begin position="70"/>
        <end position="293"/>
    </location>
</feature>
<comment type="caution">
    <text evidence="4">The sequence shown here is derived from an EMBL/GenBank/DDBJ whole genome shotgun (WGS) entry which is preliminary data.</text>
</comment>
<reference evidence="4" key="1">
    <citation type="submission" date="2021-06" db="EMBL/GenBank/DDBJ databases">
        <authorList>
            <person name="Criscuolo A."/>
        </authorList>
    </citation>
    <scope>NUCLEOTIDE SEQUENCE</scope>
    <source>
        <strain evidence="4">CIP111803</strain>
    </source>
</reference>
<evidence type="ECO:0000256" key="1">
    <source>
        <dbReference type="ARBA" id="ARBA00022729"/>
    </source>
</evidence>
<evidence type="ECO:0000313" key="5">
    <source>
        <dbReference type="Proteomes" id="UP000693892"/>
    </source>
</evidence>
<accession>A0A916JYC5</accession>
<name>A0A916JYC5_9MICO</name>
<dbReference type="SMART" id="SM00062">
    <property type="entry name" value="PBPb"/>
    <property type="match status" value="1"/>
</dbReference>
<dbReference type="Pfam" id="PF00497">
    <property type="entry name" value="SBP_bac_3"/>
    <property type="match status" value="1"/>
</dbReference>
<dbReference type="PANTHER" id="PTHR35936:SF17">
    <property type="entry name" value="ARGININE-BINDING EXTRACELLULAR PROTEIN ARTP"/>
    <property type="match status" value="1"/>
</dbReference>
<protein>
    <submittedName>
        <fullName evidence="4">Membrane-bound lytic murein transglycosylase F</fullName>
        <ecNumber evidence="4">4.2.2.-</ecNumber>
    </submittedName>
</protein>
<dbReference type="PROSITE" id="PS51257">
    <property type="entry name" value="PROKAR_LIPOPROTEIN"/>
    <property type="match status" value="1"/>
</dbReference>
<dbReference type="EMBL" id="CAJVAP010000022">
    <property type="protein sequence ID" value="CAG7615625.1"/>
    <property type="molecule type" value="Genomic_DNA"/>
</dbReference>
<dbReference type="PANTHER" id="PTHR35936">
    <property type="entry name" value="MEMBRANE-BOUND LYTIC MUREIN TRANSGLYCOSYLASE F"/>
    <property type="match status" value="1"/>
</dbReference>
<proteinExistence type="predicted"/>
<feature type="chain" id="PRO_5037869600" evidence="2">
    <location>
        <begin position="30"/>
        <end position="308"/>
    </location>
</feature>
<keyword evidence="1 2" id="KW-0732">Signal</keyword>
<dbReference type="InterPro" id="IPR001638">
    <property type="entry name" value="Solute-binding_3/MltF_N"/>
</dbReference>
<keyword evidence="5" id="KW-1185">Reference proteome</keyword>
<sequence length="308" mass="32422">MKNRISLNTRLTRALAAGAAVMLLATACAGSNGGSTGGDAGTDEPTTGGTHAVNEDARALLPASVRDSGTLKVATSLTWAPFDYKDENGEATGIEIGLMEAVGEVLGVKIEVTDIDWQSLVPSVANGRFDVSMNQLEDTEDRRKQAQFVHYYKDSIAVLTKAGVDIDPENLCGHQIAVTQGSSQQGTVERISQECVDAGKEAIKVEVFAESAATILAVQNNRAESMLMGKASGVYLQQTDASDLQVSEGYVPGTEALTGLVVEKSNDELAAALQAALQTLLEDGWYQEYLGTYGVESGALEEITIGKG</sequence>
<dbReference type="Proteomes" id="UP000693892">
    <property type="component" value="Unassembled WGS sequence"/>
</dbReference>
<evidence type="ECO:0000259" key="3">
    <source>
        <dbReference type="SMART" id="SM00062"/>
    </source>
</evidence>
<keyword evidence="4" id="KW-0456">Lyase</keyword>
<dbReference type="AlphaFoldDB" id="A0A916JYC5"/>
<organism evidence="4 5">
    <name type="scientific">Leucobacter soli</name>
    <dbReference type="NCBI Taxonomy" id="2812850"/>
    <lineage>
        <taxon>Bacteria</taxon>
        <taxon>Bacillati</taxon>
        <taxon>Actinomycetota</taxon>
        <taxon>Actinomycetes</taxon>
        <taxon>Micrococcales</taxon>
        <taxon>Microbacteriaceae</taxon>
        <taxon>Leucobacter</taxon>
    </lineage>
</organism>
<feature type="signal peptide" evidence="2">
    <location>
        <begin position="1"/>
        <end position="29"/>
    </location>
</feature>
<dbReference type="GO" id="GO:0016829">
    <property type="term" value="F:lyase activity"/>
    <property type="evidence" value="ECO:0007669"/>
    <property type="project" value="UniProtKB-KW"/>
</dbReference>
<evidence type="ECO:0000256" key="2">
    <source>
        <dbReference type="SAM" id="SignalP"/>
    </source>
</evidence>